<evidence type="ECO:0000256" key="2">
    <source>
        <dbReference type="ARBA" id="ARBA00012438"/>
    </source>
</evidence>
<dbReference type="Proteomes" id="UP000435138">
    <property type="component" value="Unassembled WGS sequence"/>
</dbReference>
<dbReference type="PANTHER" id="PTHR43304">
    <property type="entry name" value="PHYTOCHROME-LIKE PROTEIN CPH1"/>
    <property type="match status" value="1"/>
</dbReference>
<keyword evidence="3" id="KW-0597">Phosphoprotein</keyword>
<dbReference type="Pfam" id="PF08447">
    <property type="entry name" value="PAS_3"/>
    <property type="match status" value="1"/>
</dbReference>
<evidence type="ECO:0000313" key="8">
    <source>
        <dbReference type="Proteomes" id="UP000435138"/>
    </source>
</evidence>
<evidence type="ECO:0000256" key="3">
    <source>
        <dbReference type="ARBA" id="ARBA00022553"/>
    </source>
</evidence>
<evidence type="ECO:0000256" key="1">
    <source>
        <dbReference type="ARBA" id="ARBA00000085"/>
    </source>
</evidence>
<accession>A0A6A8A6S5</accession>
<evidence type="ECO:0000256" key="4">
    <source>
        <dbReference type="ARBA" id="ARBA00022679"/>
    </source>
</evidence>
<protein>
    <recommendedName>
        <fullName evidence="2">histidine kinase</fullName>
        <ecNumber evidence="2">2.7.13.3</ecNumber>
    </recommendedName>
</protein>
<dbReference type="InterPro" id="IPR013655">
    <property type="entry name" value="PAS_fold_3"/>
</dbReference>
<dbReference type="SUPFAM" id="SSF55785">
    <property type="entry name" value="PYP-like sensor domain (PAS domain)"/>
    <property type="match status" value="1"/>
</dbReference>
<keyword evidence="8" id="KW-1185">Reference proteome</keyword>
<dbReference type="AlphaFoldDB" id="A0A6A8A6S5"/>
<gene>
    <name evidence="7" type="ORF">GAO09_05715</name>
</gene>
<comment type="caution">
    <text evidence="7">The sequence shown here is derived from an EMBL/GenBank/DDBJ whole genome shotgun (WGS) entry which is preliminary data.</text>
</comment>
<dbReference type="PANTHER" id="PTHR43304:SF1">
    <property type="entry name" value="PAC DOMAIN-CONTAINING PROTEIN"/>
    <property type="match status" value="1"/>
</dbReference>
<keyword evidence="4" id="KW-0808">Transferase</keyword>
<proteinExistence type="predicted"/>
<dbReference type="InterPro" id="IPR035965">
    <property type="entry name" value="PAS-like_dom_sf"/>
</dbReference>
<comment type="catalytic activity">
    <reaction evidence="1">
        <text>ATP + protein L-histidine = ADP + protein N-phospho-L-histidine.</text>
        <dbReference type="EC" id="2.7.13.3"/>
    </reaction>
</comment>
<dbReference type="InterPro" id="IPR052162">
    <property type="entry name" value="Sensor_kinase/Photoreceptor"/>
</dbReference>
<evidence type="ECO:0000256" key="5">
    <source>
        <dbReference type="ARBA" id="ARBA00022777"/>
    </source>
</evidence>
<dbReference type="EC" id="2.7.13.3" evidence="2"/>
<dbReference type="InterPro" id="IPR000014">
    <property type="entry name" value="PAS"/>
</dbReference>
<sequence length="177" mass="19746">MSEPETSIFALSSDDAGVFNWNVDTNLLCADEHFADIFGLDPQEVRDGLPIEAYLAAVWEGDRRDVAKTLHQAISTGGSCFQDYHVARPDGSIVHVVGIGRCFRNIEGEATRYVGVVFDDVELDEQQCEKLLSGHYRNSQQSLFELDEDDVADVLASAVNRLEHDDEDKKKPLVVHH</sequence>
<feature type="domain" description="PAS fold-3" evidence="6">
    <location>
        <begin position="30"/>
        <end position="117"/>
    </location>
</feature>
<dbReference type="EMBL" id="WIXI01000035">
    <property type="protein sequence ID" value="MQY45557.1"/>
    <property type="molecule type" value="Genomic_DNA"/>
</dbReference>
<dbReference type="CDD" id="cd00130">
    <property type="entry name" value="PAS"/>
    <property type="match status" value="1"/>
</dbReference>
<keyword evidence="5" id="KW-0418">Kinase</keyword>
<dbReference type="GO" id="GO:0004673">
    <property type="term" value="F:protein histidine kinase activity"/>
    <property type="evidence" value="ECO:0007669"/>
    <property type="project" value="UniProtKB-EC"/>
</dbReference>
<evidence type="ECO:0000313" key="7">
    <source>
        <dbReference type="EMBL" id="MQY45557.1"/>
    </source>
</evidence>
<organism evidence="7 8">
    <name type="scientific">Endobacterium cereale</name>
    <dbReference type="NCBI Taxonomy" id="2663029"/>
    <lineage>
        <taxon>Bacteria</taxon>
        <taxon>Pseudomonadati</taxon>
        <taxon>Pseudomonadota</taxon>
        <taxon>Alphaproteobacteria</taxon>
        <taxon>Hyphomicrobiales</taxon>
        <taxon>Rhizobiaceae</taxon>
        <taxon>Endobacterium</taxon>
    </lineage>
</organism>
<reference evidence="7 8" key="1">
    <citation type="submission" date="2019-11" db="EMBL/GenBank/DDBJ databases">
        <title>Genome analysis of Rhizobacterium cereale a novel genus and species isolated from maize roots in North Spain.</title>
        <authorList>
            <person name="Menendez E."/>
            <person name="Flores-Felix J.D."/>
            <person name="Ramirez-Bahena M.-H."/>
            <person name="Igual J.M."/>
            <person name="Garcia-Fraile P."/>
            <person name="Peix A."/>
            <person name="Velazquez E."/>
        </authorList>
    </citation>
    <scope>NUCLEOTIDE SEQUENCE [LARGE SCALE GENOMIC DNA]</scope>
    <source>
        <strain evidence="7 8">RZME27</strain>
    </source>
</reference>
<dbReference type="RefSeq" id="WP_153353088.1">
    <property type="nucleotide sequence ID" value="NZ_JAYKOO010000001.1"/>
</dbReference>
<dbReference type="Gene3D" id="3.30.450.20">
    <property type="entry name" value="PAS domain"/>
    <property type="match status" value="1"/>
</dbReference>
<evidence type="ECO:0000259" key="6">
    <source>
        <dbReference type="Pfam" id="PF08447"/>
    </source>
</evidence>
<dbReference type="Gene3D" id="2.10.70.100">
    <property type="match status" value="1"/>
</dbReference>
<name>A0A6A8A6S5_9HYPH</name>